<organism evidence="1 2">
    <name type="scientific">Hypsizygus marmoreus</name>
    <name type="common">White beech mushroom</name>
    <name type="synonym">Agaricus marmoreus</name>
    <dbReference type="NCBI Taxonomy" id="39966"/>
    <lineage>
        <taxon>Eukaryota</taxon>
        <taxon>Fungi</taxon>
        <taxon>Dikarya</taxon>
        <taxon>Basidiomycota</taxon>
        <taxon>Agaricomycotina</taxon>
        <taxon>Agaricomycetes</taxon>
        <taxon>Agaricomycetidae</taxon>
        <taxon>Agaricales</taxon>
        <taxon>Tricholomatineae</taxon>
        <taxon>Lyophyllaceae</taxon>
        <taxon>Hypsizygus</taxon>
    </lineage>
</organism>
<sequence length="91" mass="10041">MKLLLSPQLHPLTTLVGGAFVNAWLESVKGHYLLWIHGIQSGDPSLLNMKHCPDVEGGVLVDYDLSIHATSARNRKGTTPFMALELLADRY</sequence>
<evidence type="ECO:0000313" key="2">
    <source>
        <dbReference type="Proteomes" id="UP000076154"/>
    </source>
</evidence>
<comment type="caution">
    <text evidence="1">The sequence shown here is derived from an EMBL/GenBank/DDBJ whole genome shotgun (WGS) entry which is preliminary data.</text>
</comment>
<keyword evidence="2" id="KW-1185">Reference proteome</keyword>
<dbReference type="EMBL" id="LUEZ02000013">
    <property type="protein sequence ID" value="RDB28009.1"/>
    <property type="molecule type" value="Genomic_DNA"/>
</dbReference>
<gene>
    <name evidence="1" type="ORF">Hypma_002246</name>
</gene>
<reference evidence="1" key="1">
    <citation type="submission" date="2018-04" db="EMBL/GenBank/DDBJ databases">
        <title>Whole genome sequencing of Hypsizygus marmoreus.</title>
        <authorList>
            <person name="Choi I.-G."/>
            <person name="Min B."/>
            <person name="Kim J.-G."/>
            <person name="Kim S."/>
            <person name="Oh Y.-L."/>
            <person name="Kong W.-S."/>
            <person name="Park H."/>
            <person name="Jeong J."/>
            <person name="Song E.-S."/>
        </authorList>
    </citation>
    <scope>NUCLEOTIDE SEQUENCE [LARGE SCALE GENOMIC DNA]</scope>
    <source>
        <strain evidence="1">51987-8</strain>
    </source>
</reference>
<dbReference type="InParanoid" id="A0A369K083"/>
<protein>
    <submittedName>
        <fullName evidence="1">Uncharacterized protein</fullName>
    </submittedName>
</protein>
<dbReference type="AlphaFoldDB" id="A0A369K083"/>
<proteinExistence type="predicted"/>
<dbReference type="Proteomes" id="UP000076154">
    <property type="component" value="Unassembled WGS sequence"/>
</dbReference>
<name>A0A369K083_HYPMA</name>
<dbReference type="OrthoDB" id="5569250at2759"/>
<accession>A0A369K083</accession>
<evidence type="ECO:0000313" key="1">
    <source>
        <dbReference type="EMBL" id="RDB28009.1"/>
    </source>
</evidence>